<feature type="coiled-coil region" evidence="1">
    <location>
        <begin position="162"/>
        <end position="196"/>
    </location>
</feature>
<dbReference type="EMBL" id="LOBR01000127">
    <property type="protein sequence ID" value="KYN80179.1"/>
    <property type="molecule type" value="Genomic_DNA"/>
</dbReference>
<organism evidence="2 3">
    <name type="scientific">Vibrio cidicii</name>
    <dbReference type="NCBI Taxonomy" id="1763883"/>
    <lineage>
        <taxon>Bacteria</taxon>
        <taxon>Pseudomonadati</taxon>
        <taxon>Pseudomonadota</taxon>
        <taxon>Gammaproteobacteria</taxon>
        <taxon>Vibrionales</taxon>
        <taxon>Vibrionaceae</taxon>
        <taxon>Vibrio</taxon>
    </lineage>
</organism>
<accession>A0A151KS47</accession>
<gene>
    <name evidence="2" type="ORF">ATY37_01055</name>
</gene>
<name>A0A151KS47_9VIBR</name>
<dbReference type="RefSeq" id="WP_029863660.1">
    <property type="nucleotide sequence ID" value="NZ_LOBR01000127.1"/>
</dbReference>
<reference evidence="3" key="1">
    <citation type="submission" date="2015-12" db="EMBL/GenBank/DDBJ databases">
        <authorList>
            <person name="Shamseldin A."/>
            <person name="Moawad H."/>
            <person name="Abd El-Rahim W.M."/>
            <person name="Sadowsky M.J."/>
        </authorList>
    </citation>
    <scope>NUCLEOTIDE SEQUENCE [LARGE SCALE GENOMIC DNA]</scope>
    <source>
        <strain evidence="3">2538-88</strain>
    </source>
</reference>
<evidence type="ECO:0000256" key="1">
    <source>
        <dbReference type="SAM" id="Coils"/>
    </source>
</evidence>
<evidence type="ECO:0000313" key="2">
    <source>
        <dbReference type="EMBL" id="KYN80179.1"/>
    </source>
</evidence>
<evidence type="ECO:0000313" key="3">
    <source>
        <dbReference type="Proteomes" id="UP000075346"/>
    </source>
</evidence>
<comment type="caution">
    <text evidence="2">The sequence shown here is derived from an EMBL/GenBank/DDBJ whole genome shotgun (WGS) entry which is preliminary data.</text>
</comment>
<protein>
    <submittedName>
        <fullName evidence="2">Uncharacterized protein</fullName>
    </submittedName>
</protein>
<proteinExistence type="predicted"/>
<sequence length="199" mass="22589">MTDVNKALEHIENLLSELANTAVNALSNAGAGRVVDKELCEQAQYDIGAAMLEAKQLFQGNKNKFGKWRDENIIGNGKRTVDKRTLTRWTNLCEFGTLDECRKVGFTKVYKLSSKRYAPLREQIKQHLEQDPDVESDTINEMFNDFATQLKTEKKQTNSVVNDDLVDKVSELEARLKELEQENANLRQQLEGQPTLEAA</sequence>
<dbReference type="AlphaFoldDB" id="A0A151KS47"/>
<dbReference type="Proteomes" id="UP000075346">
    <property type="component" value="Unassembled WGS sequence"/>
</dbReference>
<keyword evidence="1" id="KW-0175">Coiled coil</keyword>